<feature type="compositionally biased region" description="Basic and acidic residues" evidence="1">
    <location>
        <begin position="69"/>
        <end position="101"/>
    </location>
</feature>
<dbReference type="OrthoDB" id="4946496at2"/>
<dbReference type="AlphaFoldDB" id="A0A2N6PIL2"/>
<feature type="compositionally biased region" description="Basic and acidic residues" evidence="1">
    <location>
        <begin position="202"/>
        <end position="225"/>
    </location>
</feature>
<evidence type="ECO:0008006" key="4">
    <source>
        <dbReference type="Google" id="ProtNLM"/>
    </source>
</evidence>
<gene>
    <name evidence="2" type="ORF">CJ198_03925</name>
</gene>
<dbReference type="InterPro" id="IPR009636">
    <property type="entry name" value="SCAF"/>
</dbReference>
<dbReference type="EMBL" id="PNFZ01000002">
    <property type="protein sequence ID" value="PMB98497.1"/>
    <property type="molecule type" value="Genomic_DNA"/>
</dbReference>
<sequence>MAETTVTVTEDTDEQQHGPDESQQPDDQHGPAGDEQNHDDSESGGDDDADPEGADQLGDPGKKALASMKAERNAAKKQAKELQKQLDQIRAEQERANKSPDEQAIDAAKAEARAEALEKANARILRSELKAAATGKLRDPSDALAFLDLSEFEVDDDGNVDADELADALDDLLTRKPHLAAQGGTASFDSARGKPKPRKKLSKADLEKMTPAEVTKAYREGRVDT</sequence>
<protein>
    <recommendedName>
        <fullName evidence="4">Scaffolding protein</fullName>
    </recommendedName>
</protein>
<evidence type="ECO:0000256" key="1">
    <source>
        <dbReference type="SAM" id="MobiDB-lite"/>
    </source>
</evidence>
<comment type="caution">
    <text evidence="2">The sequence shown here is derived from an EMBL/GenBank/DDBJ whole genome shotgun (WGS) entry which is preliminary data.</text>
</comment>
<keyword evidence="3" id="KW-1185">Reference proteome</keyword>
<name>A0A2N6PIL2_9MICO</name>
<reference evidence="2 3" key="1">
    <citation type="submission" date="2017-09" db="EMBL/GenBank/DDBJ databases">
        <title>Bacterial strain isolated from the female urinary microbiota.</title>
        <authorList>
            <person name="Thomas-White K."/>
            <person name="Kumar N."/>
            <person name="Forster S."/>
            <person name="Putonti C."/>
            <person name="Lawley T."/>
            <person name="Wolfe A.J."/>
        </authorList>
    </citation>
    <scope>NUCLEOTIDE SEQUENCE [LARGE SCALE GENOMIC DNA]</scope>
    <source>
        <strain evidence="2 3">UMB0680</strain>
    </source>
</reference>
<proteinExistence type="predicted"/>
<evidence type="ECO:0000313" key="3">
    <source>
        <dbReference type="Proteomes" id="UP000235703"/>
    </source>
</evidence>
<accession>A0A2N6PIL2</accession>
<evidence type="ECO:0000313" key="2">
    <source>
        <dbReference type="EMBL" id="PMB98497.1"/>
    </source>
</evidence>
<dbReference type="RefSeq" id="WP_102161030.1">
    <property type="nucleotide sequence ID" value="NZ_PNFZ01000002.1"/>
</dbReference>
<feature type="region of interest" description="Disordered" evidence="1">
    <location>
        <begin position="1"/>
        <end position="110"/>
    </location>
</feature>
<dbReference type="Pfam" id="PF06810">
    <property type="entry name" value="Phage_scaffold"/>
    <property type="match status" value="1"/>
</dbReference>
<dbReference type="Proteomes" id="UP000235703">
    <property type="component" value="Unassembled WGS sequence"/>
</dbReference>
<feature type="compositionally biased region" description="Acidic residues" evidence="1">
    <location>
        <begin position="42"/>
        <end position="53"/>
    </location>
</feature>
<organism evidence="2 3">
    <name type="scientific">Brevibacterium luteolum</name>
    <dbReference type="NCBI Taxonomy" id="199591"/>
    <lineage>
        <taxon>Bacteria</taxon>
        <taxon>Bacillati</taxon>
        <taxon>Actinomycetota</taxon>
        <taxon>Actinomycetes</taxon>
        <taxon>Micrococcales</taxon>
        <taxon>Brevibacteriaceae</taxon>
        <taxon>Brevibacterium</taxon>
    </lineage>
</organism>
<feature type="region of interest" description="Disordered" evidence="1">
    <location>
        <begin position="182"/>
        <end position="225"/>
    </location>
</feature>